<evidence type="ECO:0000256" key="1">
    <source>
        <dbReference type="ARBA" id="ARBA00004173"/>
    </source>
</evidence>
<dbReference type="GO" id="GO:0003735">
    <property type="term" value="F:structural constituent of ribosome"/>
    <property type="evidence" value="ECO:0007669"/>
    <property type="project" value="InterPro"/>
</dbReference>
<keyword evidence="6" id="KW-1185">Reference proteome</keyword>
<dbReference type="InterPro" id="IPR010793">
    <property type="entry name" value="Ribosomal_mL37/mL65"/>
</dbReference>
<protein>
    <recommendedName>
        <fullName evidence="7">28S ribosomal protein S30, mitochondrial</fullName>
    </recommendedName>
</protein>
<evidence type="ECO:0000256" key="2">
    <source>
        <dbReference type="ARBA" id="ARBA00022980"/>
    </source>
</evidence>
<reference evidence="5" key="1">
    <citation type="submission" date="2022-01" db="EMBL/GenBank/DDBJ databases">
        <authorList>
            <person name="King R."/>
        </authorList>
    </citation>
    <scope>NUCLEOTIDE SEQUENCE</scope>
</reference>
<dbReference type="OrthoDB" id="6041973at2759"/>
<dbReference type="EMBL" id="OU892284">
    <property type="protein sequence ID" value="CAG9772137.1"/>
    <property type="molecule type" value="Genomic_DNA"/>
</dbReference>
<dbReference type="Proteomes" id="UP001152799">
    <property type="component" value="Chromosome 8"/>
</dbReference>
<accession>A0A9N9MWL1</accession>
<evidence type="ECO:0000256" key="3">
    <source>
        <dbReference type="ARBA" id="ARBA00023128"/>
    </source>
</evidence>
<dbReference type="AlphaFoldDB" id="A0A9N9MWL1"/>
<dbReference type="PANTHER" id="PTHR13014">
    <property type="entry name" value="MITOCHONDRIAL 28S RIBOSOMAL PROTEIN S30/P52 PRO-APOTOTIC PROTEIN"/>
    <property type="match status" value="1"/>
</dbReference>
<sequence length="551" mass="64482">MNIARLNRNLTSRILTKSRSLATTAVTAPQQEDDEYSATPQYPPILDLSVEKKLERKRATKSDEIRNAKTVEEKQLKINMPRYYGFKSFMFFEEHIPYNSLSLAQHVTRTHLIKTKDLPEYYQNIDVEDLEIISKDVQETLLMEIDGIQRQHHLKNADFTDVQKENYLGSSIVKSINRALNNVLVHKYPHIVNNEMDLDPRIESSWVVGGMDPDESIKKMRGGHEFLKQFKNDPVDKTFSYVGSPSLTIRAELPLPYVLSPSEADNPSLDVPFFEYDPRVLGMGVEYRHAANIPGFWPGDSHTFGLTSYLQTGHLLERVKHFPDVNDTKEASHHQAILSSYAWLHSQANHLGFTTFNDITYPMVTQTVLTNGKDFQFYIYQLNTILLHSKNTTENPKRNICWASDEYKLYEGIQEGKLIGFNEEVLKNLVKLYSNAPSERLGVNLRPYLSQEEKLAADYEDEDKRRWLEKEYKFLTSNRPRLKELDEVYAWEKIYKVDHKTRLMDKKRRFFELFEKPWTRTLDARLPEYIPRALRPDLPRHKGRRAKEYWP</sequence>
<proteinExistence type="predicted"/>
<evidence type="ECO:0000256" key="4">
    <source>
        <dbReference type="ARBA" id="ARBA00023274"/>
    </source>
</evidence>
<dbReference type="PANTHER" id="PTHR13014:SF3">
    <property type="entry name" value="LARGE RIBOSOMAL SUBUNIT PROTEIN ML65"/>
    <property type="match status" value="1"/>
</dbReference>
<keyword evidence="4" id="KW-0687">Ribonucleoprotein</keyword>
<dbReference type="GO" id="GO:0005762">
    <property type="term" value="C:mitochondrial large ribosomal subunit"/>
    <property type="evidence" value="ECO:0007669"/>
    <property type="project" value="TreeGrafter"/>
</dbReference>
<dbReference type="InterPro" id="IPR039982">
    <property type="entry name" value="Ribosomal_mL65"/>
</dbReference>
<dbReference type="Pfam" id="PF07147">
    <property type="entry name" value="PDCD9"/>
    <property type="match status" value="1"/>
</dbReference>
<dbReference type="GO" id="GO:0006412">
    <property type="term" value="P:translation"/>
    <property type="evidence" value="ECO:0007669"/>
    <property type="project" value="InterPro"/>
</dbReference>
<keyword evidence="3" id="KW-0496">Mitochondrion</keyword>
<organism evidence="5 6">
    <name type="scientific">Ceutorhynchus assimilis</name>
    <name type="common">cabbage seed weevil</name>
    <dbReference type="NCBI Taxonomy" id="467358"/>
    <lineage>
        <taxon>Eukaryota</taxon>
        <taxon>Metazoa</taxon>
        <taxon>Ecdysozoa</taxon>
        <taxon>Arthropoda</taxon>
        <taxon>Hexapoda</taxon>
        <taxon>Insecta</taxon>
        <taxon>Pterygota</taxon>
        <taxon>Neoptera</taxon>
        <taxon>Endopterygota</taxon>
        <taxon>Coleoptera</taxon>
        <taxon>Polyphaga</taxon>
        <taxon>Cucujiformia</taxon>
        <taxon>Curculionidae</taxon>
        <taxon>Ceutorhynchinae</taxon>
        <taxon>Ceutorhynchus</taxon>
    </lineage>
</organism>
<gene>
    <name evidence="5" type="ORF">CEUTPL_LOCUS12559</name>
</gene>
<evidence type="ECO:0000313" key="5">
    <source>
        <dbReference type="EMBL" id="CAG9772137.1"/>
    </source>
</evidence>
<evidence type="ECO:0000313" key="6">
    <source>
        <dbReference type="Proteomes" id="UP001152799"/>
    </source>
</evidence>
<evidence type="ECO:0008006" key="7">
    <source>
        <dbReference type="Google" id="ProtNLM"/>
    </source>
</evidence>
<name>A0A9N9MWL1_9CUCU</name>
<keyword evidence="2" id="KW-0689">Ribosomal protein</keyword>
<comment type="subcellular location">
    <subcellularLocation>
        <location evidence="1">Mitochondrion</location>
    </subcellularLocation>
</comment>